<keyword evidence="1" id="KW-0175">Coiled coil</keyword>
<reference evidence="2 3" key="1">
    <citation type="submission" date="2016-11" db="EMBL/GenBank/DDBJ databases">
        <authorList>
            <person name="Jaros S."/>
            <person name="Januszkiewicz K."/>
            <person name="Wedrychowicz H."/>
        </authorList>
    </citation>
    <scope>NUCLEOTIDE SEQUENCE [LARGE SCALE GENOMIC DNA]</scope>
    <source>
        <strain evidence="2 3">DSM 17737</strain>
    </source>
</reference>
<organism evidence="2 3">
    <name type="scientific">Sulfurivirga caldicuralii</name>
    <dbReference type="NCBI Taxonomy" id="364032"/>
    <lineage>
        <taxon>Bacteria</taxon>
        <taxon>Pseudomonadati</taxon>
        <taxon>Pseudomonadota</taxon>
        <taxon>Gammaproteobacteria</taxon>
        <taxon>Thiotrichales</taxon>
        <taxon>Piscirickettsiaceae</taxon>
        <taxon>Sulfurivirga</taxon>
    </lineage>
</organism>
<evidence type="ECO:0000313" key="2">
    <source>
        <dbReference type="EMBL" id="SIN83100.1"/>
    </source>
</evidence>
<keyword evidence="3" id="KW-1185">Reference proteome</keyword>
<dbReference type="AlphaFoldDB" id="A0A1N6EJH8"/>
<protein>
    <submittedName>
        <fullName evidence="2">Uncharacterized protein</fullName>
    </submittedName>
</protein>
<dbReference type="EMBL" id="FSRE01000002">
    <property type="protein sequence ID" value="SIN83100.1"/>
    <property type="molecule type" value="Genomic_DNA"/>
</dbReference>
<sequence>MNYVLIKKYLLLPVLSLVVLSVIDYQAYLHLSHRLERTQHRLDSLIAEVNRLDKEVSFLRQKLVYYLRYGEQYKKISVWLVKPLDRLLFSDQFYRLSQIYNISNFAITFMPRRPISGLRAGNTAIREGLLVADPVRLRWDGPSDVDHFRIVNFYNLHTSPYFRVSNCSMVFSGDIASFDFAKAVKERPGLISFDCELVFIVAMPRELDYASD</sequence>
<evidence type="ECO:0000313" key="3">
    <source>
        <dbReference type="Proteomes" id="UP000198461"/>
    </source>
</evidence>
<gene>
    <name evidence="2" type="ORF">SAMN05443662_0635</name>
</gene>
<accession>A0A1N6EJH8</accession>
<feature type="coiled-coil region" evidence="1">
    <location>
        <begin position="35"/>
        <end position="62"/>
    </location>
</feature>
<dbReference type="Proteomes" id="UP000198461">
    <property type="component" value="Unassembled WGS sequence"/>
</dbReference>
<evidence type="ECO:0000256" key="1">
    <source>
        <dbReference type="SAM" id="Coils"/>
    </source>
</evidence>
<proteinExistence type="predicted"/>
<dbReference type="RefSeq" id="WP_143598450.1">
    <property type="nucleotide sequence ID" value="NZ_FSRE01000002.1"/>
</dbReference>
<dbReference type="STRING" id="364032.SAMN05443662_0635"/>
<name>A0A1N6EJH8_9GAMM</name>